<keyword evidence="3" id="KW-0808">Transferase</keyword>
<dbReference type="RefSeq" id="WP_162362464.1">
    <property type="nucleotide sequence ID" value="NZ_CP047591.1"/>
</dbReference>
<comment type="similarity">
    <text evidence="1">Belongs to the trimethylamine methyltransferase family.</text>
</comment>
<reference evidence="4 5" key="1">
    <citation type="submission" date="2020-01" db="EMBL/GenBank/DDBJ databases">
        <title>Genomic analysis of Aminipila sp. CBA3637.</title>
        <authorList>
            <person name="Kim Y.B."/>
            <person name="Roh S.W."/>
        </authorList>
    </citation>
    <scope>NUCLEOTIDE SEQUENCE [LARGE SCALE GENOMIC DNA]</scope>
    <source>
        <strain evidence="4 5">CBA3637</strain>
    </source>
</reference>
<evidence type="ECO:0000256" key="3">
    <source>
        <dbReference type="ARBA" id="ARBA00022679"/>
    </source>
</evidence>
<dbReference type="AlphaFoldDB" id="A0A6P1MFL9"/>
<dbReference type="GO" id="GO:0015948">
    <property type="term" value="P:methanogenesis"/>
    <property type="evidence" value="ECO:0007669"/>
    <property type="project" value="InterPro"/>
</dbReference>
<dbReference type="GO" id="GO:0008168">
    <property type="term" value="F:methyltransferase activity"/>
    <property type="evidence" value="ECO:0007669"/>
    <property type="project" value="UniProtKB-KW"/>
</dbReference>
<keyword evidence="2" id="KW-0489">Methyltransferase</keyword>
<evidence type="ECO:0000256" key="1">
    <source>
        <dbReference type="ARBA" id="ARBA00007137"/>
    </source>
</evidence>
<dbReference type="Proteomes" id="UP000463883">
    <property type="component" value="Chromosome"/>
</dbReference>
<dbReference type="Gene3D" id="3.20.20.480">
    <property type="entry name" value="Trimethylamine methyltransferase-like"/>
    <property type="match status" value="1"/>
</dbReference>
<proteinExistence type="inferred from homology"/>
<protein>
    <recommendedName>
        <fullName evidence="6">Trimethylamine methyltransferase</fullName>
    </recommendedName>
</protein>
<dbReference type="Pfam" id="PF06253">
    <property type="entry name" value="MTTB"/>
    <property type="match status" value="1"/>
</dbReference>
<dbReference type="KEGG" id="amic:Ami3637_10075"/>
<name>A0A6P1MFL9_9FIRM</name>
<organism evidence="4 5">
    <name type="scientific">Aminipila terrae</name>
    <dbReference type="NCBI Taxonomy" id="2697030"/>
    <lineage>
        <taxon>Bacteria</taxon>
        <taxon>Bacillati</taxon>
        <taxon>Bacillota</taxon>
        <taxon>Clostridia</taxon>
        <taxon>Peptostreptococcales</taxon>
        <taxon>Anaerovoracaceae</taxon>
        <taxon>Aminipila</taxon>
    </lineage>
</organism>
<sequence>MEKFTYTNQPALRILSDEQISTIHEKALYILENTGVYFQDEKALEILDKGGAKVDYQTKIVKFPSEIVMDAIRKVPAAFQMYNRYGEAVVTLGENNVYFDPGSAGIRFLESDGKTAREAAGSDLVKVAKVGESMSHIDLLATALTPYDIPQDIGDSYRVYVLLKHSTKPFITGAYSVEGMSAIRELLAIDAGGYEALKAKPRAILDITSISPLKWTKISCNNIIDAATYGLPIETISVPLLGAAAPATLAGSVLLHTVETLSGIVLTQLVNPGNPMIYGGAPMLFDMKNLTTSLNSIETNLISGAYSQMGKYYGIPVHTYACLSDSKVNDSQAGLESAMSGTLAFLSGIDVISGPGMLDFCNTFSLEKLVIDNEICGMAQRLGRGIEFSEETLAVDLISETGAFGDYLATKHTLKWFRKEPYLPSKVIDRTNIYNWQEKGAKSSFEHAREIVEQILNDTKTTGLSEEVSKALDDEWKKIARNNGELDESSITDTLV</sequence>
<dbReference type="InterPro" id="IPR010426">
    <property type="entry name" value="MTTB_MeTrfase"/>
</dbReference>
<evidence type="ECO:0008006" key="6">
    <source>
        <dbReference type="Google" id="ProtNLM"/>
    </source>
</evidence>
<evidence type="ECO:0000313" key="4">
    <source>
        <dbReference type="EMBL" id="QHI72697.1"/>
    </source>
</evidence>
<gene>
    <name evidence="4" type="ORF">Ami3637_10075</name>
</gene>
<dbReference type="InterPro" id="IPR038601">
    <property type="entry name" value="MttB-like_sf"/>
</dbReference>
<evidence type="ECO:0000313" key="5">
    <source>
        <dbReference type="Proteomes" id="UP000463883"/>
    </source>
</evidence>
<dbReference type="GO" id="GO:0032259">
    <property type="term" value="P:methylation"/>
    <property type="evidence" value="ECO:0007669"/>
    <property type="project" value="UniProtKB-KW"/>
</dbReference>
<keyword evidence="5" id="KW-1185">Reference proteome</keyword>
<evidence type="ECO:0000256" key="2">
    <source>
        <dbReference type="ARBA" id="ARBA00022603"/>
    </source>
</evidence>
<accession>A0A6P1MFL9</accession>
<dbReference type="EMBL" id="CP047591">
    <property type="protein sequence ID" value="QHI72697.1"/>
    <property type="molecule type" value="Genomic_DNA"/>
</dbReference>